<dbReference type="InterPro" id="IPR000182">
    <property type="entry name" value="GNAT_dom"/>
</dbReference>
<proteinExistence type="predicted"/>
<dbReference type="GO" id="GO:0016747">
    <property type="term" value="F:acyltransferase activity, transferring groups other than amino-acyl groups"/>
    <property type="evidence" value="ECO:0007669"/>
    <property type="project" value="InterPro"/>
</dbReference>
<dbReference type="PANTHER" id="PTHR43877">
    <property type="entry name" value="AMINOALKYLPHOSPHONATE N-ACETYLTRANSFERASE-RELATED-RELATED"/>
    <property type="match status" value="1"/>
</dbReference>
<evidence type="ECO:0000313" key="4">
    <source>
        <dbReference type="EMBL" id="RNI31036.1"/>
    </source>
</evidence>
<protein>
    <submittedName>
        <fullName evidence="4">GNAT family N-acetyltransferase</fullName>
    </submittedName>
</protein>
<dbReference type="OrthoDB" id="9800604at2"/>
<dbReference type="Pfam" id="PF13673">
    <property type="entry name" value="Acetyltransf_10"/>
    <property type="match status" value="1"/>
</dbReference>
<dbReference type="InterPro" id="IPR050832">
    <property type="entry name" value="Bact_Acetyltransf"/>
</dbReference>
<sequence>MNSHLSSSEPWTIQPTTNATIIRELAHATWNPTYGSILSQEQIDFMLTEIYSLESLQKQMEDGQTFLLYTQAGTPAAFAAYSLLDSIEQRYKLNKLYIHPSFQGQGAGKRLLEEVIQRTKALGGRKLELNVHRQNPAQHFYLKNGFKISKIIDLPFAQFMLNDYIMELNLSETS</sequence>
<name>A0A3M9MZY3_9BACT</name>
<dbReference type="EMBL" id="RJJD01000001">
    <property type="protein sequence ID" value="RNI31036.1"/>
    <property type="molecule type" value="Genomic_DNA"/>
</dbReference>
<dbReference type="Gene3D" id="3.40.630.30">
    <property type="match status" value="1"/>
</dbReference>
<dbReference type="Proteomes" id="UP000272117">
    <property type="component" value="Unassembled WGS sequence"/>
</dbReference>
<evidence type="ECO:0000256" key="1">
    <source>
        <dbReference type="ARBA" id="ARBA00022679"/>
    </source>
</evidence>
<organism evidence="4 5">
    <name type="scientific">Rufibacter latericius</name>
    <dbReference type="NCBI Taxonomy" id="2487040"/>
    <lineage>
        <taxon>Bacteria</taxon>
        <taxon>Pseudomonadati</taxon>
        <taxon>Bacteroidota</taxon>
        <taxon>Cytophagia</taxon>
        <taxon>Cytophagales</taxon>
        <taxon>Hymenobacteraceae</taxon>
        <taxon>Rufibacter</taxon>
    </lineage>
</organism>
<keyword evidence="5" id="KW-1185">Reference proteome</keyword>
<dbReference type="AlphaFoldDB" id="A0A3M9MZY3"/>
<dbReference type="RefSeq" id="WP_123124938.1">
    <property type="nucleotide sequence ID" value="NZ_RJJD01000001.1"/>
</dbReference>
<feature type="domain" description="N-acetyltransferase" evidence="3">
    <location>
        <begin position="20"/>
        <end position="171"/>
    </location>
</feature>
<accession>A0A3M9MZY3</accession>
<reference evidence="4 5" key="1">
    <citation type="submission" date="2018-11" db="EMBL/GenBank/DDBJ databases">
        <title>Rufibacter latericius sp. nov., isolated from water in Baiyang Lake.</title>
        <authorList>
            <person name="Yang Y."/>
        </authorList>
    </citation>
    <scope>NUCLEOTIDE SEQUENCE [LARGE SCALE GENOMIC DNA]</scope>
    <source>
        <strain evidence="4 5">R-22-1c-1</strain>
    </source>
</reference>
<evidence type="ECO:0000256" key="2">
    <source>
        <dbReference type="ARBA" id="ARBA00023315"/>
    </source>
</evidence>
<comment type="caution">
    <text evidence="4">The sequence shown here is derived from an EMBL/GenBank/DDBJ whole genome shotgun (WGS) entry which is preliminary data.</text>
</comment>
<keyword evidence="2" id="KW-0012">Acyltransferase</keyword>
<evidence type="ECO:0000259" key="3">
    <source>
        <dbReference type="PROSITE" id="PS51186"/>
    </source>
</evidence>
<dbReference type="PANTHER" id="PTHR43877:SF2">
    <property type="entry name" value="AMINOALKYLPHOSPHONATE N-ACETYLTRANSFERASE-RELATED"/>
    <property type="match status" value="1"/>
</dbReference>
<dbReference type="InterPro" id="IPR016181">
    <property type="entry name" value="Acyl_CoA_acyltransferase"/>
</dbReference>
<dbReference type="CDD" id="cd04301">
    <property type="entry name" value="NAT_SF"/>
    <property type="match status" value="1"/>
</dbReference>
<keyword evidence="1 4" id="KW-0808">Transferase</keyword>
<evidence type="ECO:0000313" key="5">
    <source>
        <dbReference type="Proteomes" id="UP000272117"/>
    </source>
</evidence>
<dbReference type="SUPFAM" id="SSF55729">
    <property type="entry name" value="Acyl-CoA N-acyltransferases (Nat)"/>
    <property type="match status" value="1"/>
</dbReference>
<dbReference type="PROSITE" id="PS51186">
    <property type="entry name" value="GNAT"/>
    <property type="match status" value="1"/>
</dbReference>
<gene>
    <name evidence="4" type="ORF">EFB08_00390</name>
</gene>